<protein>
    <recommendedName>
        <fullName evidence="3">Apoptosis inhibitor</fullName>
    </recommendedName>
</protein>
<organism evidence="1 2">
    <name type="scientific">Dietzia timorensis</name>
    <dbReference type="NCBI Taxonomy" id="499555"/>
    <lineage>
        <taxon>Bacteria</taxon>
        <taxon>Bacillati</taxon>
        <taxon>Actinomycetota</taxon>
        <taxon>Actinomycetes</taxon>
        <taxon>Mycobacteriales</taxon>
        <taxon>Dietziaceae</taxon>
        <taxon>Dietzia</taxon>
    </lineage>
</organism>
<dbReference type="EMBL" id="CP015961">
    <property type="protein sequence ID" value="ANI91371.1"/>
    <property type="molecule type" value="Genomic_DNA"/>
</dbReference>
<name>A0A173LIU6_9ACTN</name>
<gene>
    <name evidence="1" type="ORF">BJL86_0568</name>
</gene>
<sequence length="109" mass="10482">MVTTEAAIALGSVVAVLTMAVGGFAALLTQIAAVDAAREAARVAAVSGVDAGADAGVASLGAKPGEVTVDFNGTSMTAIVRVDAPGLPNWAGIELSAEAVSRAEMGVGG</sequence>
<dbReference type="RefSeq" id="WP_067478514.1">
    <property type="nucleotide sequence ID" value="NZ_CP015961.1"/>
</dbReference>
<dbReference type="AlphaFoldDB" id="A0A173LIU6"/>
<dbReference type="NCBIfam" id="NF041390">
    <property type="entry name" value="TadE_Rv3655c"/>
    <property type="match status" value="1"/>
</dbReference>
<evidence type="ECO:0008006" key="3">
    <source>
        <dbReference type="Google" id="ProtNLM"/>
    </source>
</evidence>
<proteinExistence type="predicted"/>
<evidence type="ECO:0000313" key="1">
    <source>
        <dbReference type="EMBL" id="ANI91371.1"/>
    </source>
</evidence>
<dbReference type="STRING" id="499555.BJL86_0568"/>
<evidence type="ECO:0000313" key="2">
    <source>
        <dbReference type="Proteomes" id="UP000186104"/>
    </source>
</evidence>
<accession>A0A173LIU6</accession>
<dbReference type="Proteomes" id="UP000186104">
    <property type="component" value="Chromosome"/>
</dbReference>
<reference evidence="1 2" key="1">
    <citation type="submission" date="2016-06" db="EMBL/GenBank/DDBJ databases">
        <title>Complete genome sequence of a saline-alkali tolerant type strain Dietzia timorensis ID05-A0528T.</title>
        <authorList>
            <person name="Wu X."/>
        </authorList>
    </citation>
    <scope>NUCLEOTIDE SEQUENCE [LARGE SCALE GENOMIC DNA]</scope>
    <source>
        <strain evidence="1 2">ID05-A0528</strain>
    </source>
</reference>
<dbReference type="InterPro" id="IPR049790">
    <property type="entry name" value="Rv3655c/TadE"/>
</dbReference>
<keyword evidence="2" id="KW-1185">Reference proteome</keyword>
<dbReference type="KEGG" id="dtm:BJL86_0568"/>